<evidence type="ECO:0000313" key="12">
    <source>
        <dbReference type="Proteomes" id="UP000000442"/>
    </source>
</evidence>
<evidence type="ECO:0000259" key="10">
    <source>
        <dbReference type="PROSITE" id="PS50928"/>
    </source>
</evidence>
<dbReference type="GO" id="GO:0005886">
    <property type="term" value="C:plasma membrane"/>
    <property type="evidence" value="ECO:0007669"/>
    <property type="project" value="UniProtKB-SubCell"/>
</dbReference>
<dbReference type="HOGENOM" id="CLU_033621_1_0_7"/>
<comment type="similarity">
    <text evidence="2">Belongs to the binding-protein-dependent transport system permease family. CysTW subfamily.</text>
</comment>
<comment type="subcellular location">
    <subcellularLocation>
        <location evidence="1 9">Cell membrane</location>
        <topology evidence="1 9">Multi-pass membrane protein</topology>
    </subcellularLocation>
</comment>
<dbReference type="SUPFAM" id="SSF161098">
    <property type="entry name" value="MetI-like"/>
    <property type="match status" value="1"/>
</dbReference>
<dbReference type="GO" id="GO:0006817">
    <property type="term" value="P:phosphate ion transport"/>
    <property type="evidence" value="ECO:0007669"/>
    <property type="project" value="UniProtKB-KW"/>
</dbReference>
<keyword evidence="12" id="KW-1185">Reference proteome</keyword>
<evidence type="ECO:0000256" key="6">
    <source>
        <dbReference type="ARBA" id="ARBA00022692"/>
    </source>
</evidence>
<evidence type="ECO:0000256" key="5">
    <source>
        <dbReference type="ARBA" id="ARBA00022592"/>
    </source>
</evidence>
<feature type="transmembrane region" description="Helical" evidence="9">
    <location>
        <begin position="149"/>
        <end position="169"/>
    </location>
</feature>
<evidence type="ECO:0000256" key="7">
    <source>
        <dbReference type="ARBA" id="ARBA00022989"/>
    </source>
</evidence>
<dbReference type="GO" id="GO:0055085">
    <property type="term" value="P:transmembrane transport"/>
    <property type="evidence" value="ECO:0007669"/>
    <property type="project" value="InterPro"/>
</dbReference>
<dbReference type="PANTHER" id="PTHR30425">
    <property type="entry name" value="PHOSPHATE TRANSPORT SYSTEM PERMEASE PROTEIN PST"/>
    <property type="match status" value="1"/>
</dbReference>
<protein>
    <submittedName>
        <fullName evidence="11">PstC3</fullName>
    </submittedName>
</protein>
<proteinExistence type="inferred from homology"/>
<feature type="transmembrane region" description="Helical" evidence="9">
    <location>
        <begin position="20"/>
        <end position="47"/>
    </location>
</feature>
<evidence type="ECO:0000256" key="1">
    <source>
        <dbReference type="ARBA" id="ARBA00004651"/>
    </source>
</evidence>
<organism evidence="11 12">
    <name type="scientific">Desulforapulum autotrophicum (strain ATCC 43914 / DSM 3382 / VKM B-1955 / HRM2)</name>
    <name type="common">Desulfobacterium autotrophicum</name>
    <dbReference type="NCBI Taxonomy" id="177437"/>
    <lineage>
        <taxon>Bacteria</taxon>
        <taxon>Pseudomonadati</taxon>
        <taxon>Thermodesulfobacteriota</taxon>
        <taxon>Desulfobacteria</taxon>
        <taxon>Desulfobacterales</taxon>
        <taxon>Desulfobacteraceae</taxon>
        <taxon>Desulforapulum</taxon>
    </lineage>
</organism>
<evidence type="ECO:0000256" key="9">
    <source>
        <dbReference type="RuleBase" id="RU363032"/>
    </source>
</evidence>
<keyword evidence="8 9" id="KW-0472">Membrane</keyword>
<keyword evidence="4" id="KW-1003">Cell membrane</keyword>
<evidence type="ECO:0000256" key="4">
    <source>
        <dbReference type="ARBA" id="ARBA00022475"/>
    </source>
</evidence>
<keyword evidence="3 9" id="KW-0813">Transport</keyword>
<dbReference type="AlphaFoldDB" id="C0QJC6"/>
<dbReference type="InterPro" id="IPR000515">
    <property type="entry name" value="MetI-like"/>
</dbReference>
<feature type="transmembrane region" description="Helical" evidence="9">
    <location>
        <begin position="112"/>
        <end position="137"/>
    </location>
</feature>
<evidence type="ECO:0000256" key="3">
    <source>
        <dbReference type="ARBA" id="ARBA00022448"/>
    </source>
</evidence>
<dbReference type="PANTHER" id="PTHR30425:SF1">
    <property type="entry name" value="PHOSPHATE TRANSPORT SYSTEM PERMEASE PROTEIN PSTC"/>
    <property type="match status" value="1"/>
</dbReference>
<dbReference type="EMBL" id="CP001087">
    <property type="protein sequence ID" value="ACN15939.1"/>
    <property type="molecule type" value="Genomic_DNA"/>
</dbReference>
<dbReference type="KEGG" id="dat:HRM2_28510"/>
<keyword evidence="6 9" id="KW-0812">Transmembrane</keyword>
<accession>C0QJC6</accession>
<feature type="domain" description="ABC transmembrane type-1" evidence="10">
    <location>
        <begin position="73"/>
        <end position="283"/>
    </location>
</feature>
<dbReference type="Pfam" id="PF00528">
    <property type="entry name" value="BPD_transp_1"/>
    <property type="match status" value="1"/>
</dbReference>
<dbReference type="RefSeq" id="WP_015904701.1">
    <property type="nucleotide sequence ID" value="NC_012108.1"/>
</dbReference>
<feature type="transmembrane region" description="Helical" evidence="9">
    <location>
        <begin position="264"/>
        <end position="283"/>
    </location>
</feature>
<reference evidence="11 12" key="1">
    <citation type="journal article" date="2009" name="Environ. Microbiol.">
        <title>Genome sequence of Desulfobacterium autotrophicum HRM2, a marine sulfate reducer oxidizing organic carbon completely to carbon dioxide.</title>
        <authorList>
            <person name="Strittmatter A.W."/>
            <person name="Liesegang H."/>
            <person name="Rabus R."/>
            <person name="Decker I."/>
            <person name="Amann J."/>
            <person name="Andres S."/>
            <person name="Henne A."/>
            <person name="Fricke W.F."/>
            <person name="Martinez-Arias R."/>
            <person name="Bartels D."/>
            <person name="Goesmann A."/>
            <person name="Krause L."/>
            <person name="Puehler A."/>
            <person name="Klenk H.P."/>
            <person name="Richter M."/>
            <person name="Schuler M."/>
            <person name="Gloeckner F.O."/>
            <person name="Meyerdierks A."/>
            <person name="Gottschalk G."/>
            <person name="Amann R."/>
        </authorList>
    </citation>
    <scope>NUCLEOTIDE SEQUENCE [LARGE SCALE GENOMIC DNA]</scope>
    <source>
        <strain evidence="12">ATCC 43914 / DSM 3382 / HRM2</strain>
    </source>
</reference>
<name>C0QJC6_DESAH</name>
<feature type="transmembrane region" description="Helical" evidence="9">
    <location>
        <begin position="67"/>
        <end position="100"/>
    </location>
</feature>
<gene>
    <name evidence="11" type="primary">pstC3</name>
    <name evidence="11" type="ordered locus">HRM2_28510</name>
</gene>
<dbReference type="InterPro" id="IPR051124">
    <property type="entry name" value="Phosphate_Transport_Permease"/>
</dbReference>
<evidence type="ECO:0000256" key="8">
    <source>
        <dbReference type="ARBA" id="ARBA00023136"/>
    </source>
</evidence>
<dbReference type="PROSITE" id="PS50928">
    <property type="entry name" value="ABC_TM1"/>
    <property type="match status" value="1"/>
</dbReference>
<evidence type="ECO:0000313" key="11">
    <source>
        <dbReference type="EMBL" id="ACN15939.1"/>
    </source>
</evidence>
<dbReference type="InterPro" id="IPR035906">
    <property type="entry name" value="MetI-like_sf"/>
</dbReference>
<sequence length="298" mass="31962">MSPPFFQPISRHQEPLARAIFFLSALACSLTVLIILGFMVVTGLPLLEHSQWMDLLTGAWYPVKQSYGIAPMVLGTLWISFLGVIIALPISLGCASYICVLGPHRTRYILKGCVGMMTGIPTVIYAFAGVFLLVPFIRNLGGTGSGMCILTASLVLAILIAPTMILFFMNSFENVPPAWLDAVDALGGSKVQALVYIIIPACKKGIVTGTVLAFGRAIGDTLVALMLAGNAVQRPDSLFDSARTLTAHIALVSAADFASMEFKSIFLCGTVLYVITTIVILVARTMERTGKQTKDPNE</sequence>
<dbReference type="OrthoDB" id="9785113at2"/>
<dbReference type="eggNOG" id="COG0573">
    <property type="taxonomic scope" value="Bacteria"/>
</dbReference>
<evidence type="ECO:0000256" key="2">
    <source>
        <dbReference type="ARBA" id="ARBA00007069"/>
    </source>
</evidence>
<dbReference type="Gene3D" id="1.10.3720.10">
    <property type="entry name" value="MetI-like"/>
    <property type="match status" value="1"/>
</dbReference>
<keyword evidence="7 9" id="KW-1133">Transmembrane helix</keyword>
<dbReference type="Proteomes" id="UP000000442">
    <property type="component" value="Chromosome"/>
</dbReference>
<dbReference type="STRING" id="177437.HRM2_28510"/>
<keyword evidence="5" id="KW-0592">Phosphate transport</keyword>
<dbReference type="CDD" id="cd06261">
    <property type="entry name" value="TM_PBP2"/>
    <property type="match status" value="1"/>
</dbReference>